<dbReference type="EMBL" id="NPCC01000029">
    <property type="protein sequence ID" value="PAE87762.1"/>
    <property type="molecule type" value="Genomic_DNA"/>
</dbReference>
<dbReference type="AlphaFoldDB" id="A0A268NW78"/>
<name>A0A268NW78_SHOCL</name>
<feature type="transmembrane region" description="Helical" evidence="1">
    <location>
        <begin position="198"/>
        <end position="217"/>
    </location>
</feature>
<reference evidence="2 3" key="1">
    <citation type="submission" date="2017-07" db="EMBL/GenBank/DDBJ databases">
        <title>Isolation and whole genome analysis of endospore-forming bacteria from heroin.</title>
        <authorList>
            <person name="Kalinowski J."/>
            <person name="Ahrens B."/>
            <person name="Al-Dilaimi A."/>
            <person name="Winkler A."/>
            <person name="Wibberg D."/>
            <person name="Schleenbecker U."/>
            <person name="Ruckert C."/>
            <person name="Wolfel R."/>
            <person name="Grass G."/>
        </authorList>
    </citation>
    <scope>NUCLEOTIDE SEQUENCE [LARGE SCALE GENOMIC DNA]</scope>
    <source>
        <strain evidence="2 3">7539</strain>
    </source>
</reference>
<proteinExistence type="predicted"/>
<dbReference type="Proteomes" id="UP000216207">
    <property type="component" value="Unassembled WGS sequence"/>
</dbReference>
<keyword evidence="1" id="KW-1133">Transmembrane helix</keyword>
<keyword evidence="1" id="KW-0812">Transmembrane</keyword>
<feature type="transmembrane region" description="Helical" evidence="1">
    <location>
        <begin position="157"/>
        <end position="178"/>
    </location>
</feature>
<keyword evidence="1" id="KW-0472">Membrane</keyword>
<protein>
    <submittedName>
        <fullName evidence="2">Uncharacterized protein</fullName>
    </submittedName>
</protein>
<evidence type="ECO:0000256" key="1">
    <source>
        <dbReference type="SAM" id="Phobius"/>
    </source>
</evidence>
<sequence length="227" mass="26302">MKETIQAHDDVNGSMLKRCVMEAIEREGIEVKETFEAALKQSSWRSHPNLNQKTKIVINIPQFTDWSDTQMALLLAYHLAEIQLERQRDQLAKQGLKGSLKAYMQKEKPAYFHHKQTWAWVEHFFAKNGFLLKEEMKDHIKPPSSVSHMIQGMKQIAIHWVLLPIVWAYGFVAAVWILGLNQIPPFGGVGVYEVKDELFTHGFFMAYMFIVFMKAGVQLLKKMETSY</sequence>
<evidence type="ECO:0000313" key="3">
    <source>
        <dbReference type="Proteomes" id="UP000216207"/>
    </source>
</evidence>
<organism evidence="2 3">
    <name type="scientific">Shouchella clausii</name>
    <name type="common">Alkalihalobacillus clausii</name>
    <dbReference type="NCBI Taxonomy" id="79880"/>
    <lineage>
        <taxon>Bacteria</taxon>
        <taxon>Bacillati</taxon>
        <taxon>Bacillota</taxon>
        <taxon>Bacilli</taxon>
        <taxon>Bacillales</taxon>
        <taxon>Bacillaceae</taxon>
        <taxon>Shouchella</taxon>
    </lineage>
</organism>
<accession>A0A268NW78</accession>
<gene>
    <name evidence="2" type="ORF">CHH72_16670</name>
</gene>
<comment type="caution">
    <text evidence="2">The sequence shown here is derived from an EMBL/GenBank/DDBJ whole genome shotgun (WGS) entry which is preliminary data.</text>
</comment>
<evidence type="ECO:0000313" key="2">
    <source>
        <dbReference type="EMBL" id="PAE87762.1"/>
    </source>
</evidence>